<sequence length="654" mass="72827">MIPNPRARLVSPSSAGFGLKILMENRAQQKDYLHYNHTDRCRNARWTARESFQFMYGRPWQEVLDFYSHAVNGRLSLSSLLGTEICRDHDDAETPLIYNSAELNRAAVKDKTGRWARANFKIVLSYHGNSFDGWQKQPGLNTVQGLVERSLGKFVDEKKAQMLKDKCLPLEGCAVVAGRTDKGVTALRQEKLAKKIEVFIGIVSNLCLYTNNKIQARIPNYLAITVAIIEFNLNHASFDTWRTDVKPQDIEDSINSAAPGKLRTLSVSQVKVSRIFHPNFSAKWRRYLYILPLNDGENMEPDSAIWEDVENREEENCVKIEALNGEKCVDGIHDNLVLSPNDDELVSADKPQTFSIRRVNQLLRKLEGKLLSYKMFARDTKASRNETLKTEDELVEEYEPRKLRRKLLLHSIFDFRRGCFPHEQGVGRSVMCVELVANRFLRKMVRVLVATAIREAAAGAGEDALLELMVATCRRATAPPAPPDGLSLVDVGPPLAHEHALGSRPGLGRSQKEGAQPKHPLPRISAEALSKSDKSNLSESSLTNDNLALSADRFPVTLPLLEPRSGDFTPAPGSSSLALGDFPLAGSSSLDDDWLQRLRMTIPAPMARRANVTAIETMIMLPIDGTFAALHGFLSGAPHKPSMPACTRISLLES</sequence>
<accession>A0A9I9DEW2</accession>
<evidence type="ECO:0000256" key="2">
    <source>
        <dbReference type="SAM" id="MobiDB-lite"/>
    </source>
</evidence>
<dbReference type="Gene3D" id="3.30.70.580">
    <property type="entry name" value="Pseudouridine synthase I, catalytic domain, N-terminal subdomain"/>
    <property type="match status" value="1"/>
</dbReference>
<dbReference type="GO" id="GO:0003723">
    <property type="term" value="F:RNA binding"/>
    <property type="evidence" value="ECO:0007669"/>
    <property type="project" value="InterPro"/>
</dbReference>
<feature type="region of interest" description="Disordered" evidence="2">
    <location>
        <begin position="499"/>
        <end position="523"/>
    </location>
</feature>
<reference evidence="3" key="1">
    <citation type="submission" date="2023-03" db="UniProtKB">
        <authorList>
            <consortium name="EnsemblPlants"/>
        </authorList>
    </citation>
    <scope>IDENTIFICATION</scope>
</reference>
<dbReference type="AlphaFoldDB" id="A0A9I9DEW2"/>
<dbReference type="InterPro" id="IPR001406">
    <property type="entry name" value="PsdUridine_synth_TruA"/>
</dbReference>
<name>A0A9I9DEW2_CUCME</name>
<dbReference type="InterPro" id="IPR020095">
    <property type="entry name" value="PsdUridine_synth_TruA_C"/>
</dbReference>
<dbReference type="InterPro" id="IPR020103">
    <property type="entry name" value="PsdUridine_synth_cat_dom_sf"/>
</dbReference>
<dbReference type="PANTHER" id="PTHR11142:SF10">
    <property type="entry name" value="TRNA PSEUDOURIDINE SYNTHASE"/>
    <property type="match status" value="1"/>
</dbReference>
<evidence type="ECO:0008006" key="4">
    <source>
        <dbReference type="Google" id="ProtNLM"/>
    </source>
</evidence>
<dbReference type="GO" id="GO:0009982">
    <property type="term" value="F:pseudouridine synthase activity"/>
    <property type="evidence" value="ECO:0007669"/>
    <property type="project" value="InterPro"/>
</dbReference>
<proteinExistence type="predicted"/>
<dbReference type="Gene3D" id="3.30.70.660">
    <property type="entry name" value="Pseudouridine synthase I, catalytic domain, C-terminal subdomain"/>
    <property type="match status" value="1"/>
</dbReference>
<evidence type="ECO:0000256" key="1">
    <source>
        <dbReference type="ARBA" id="ARBA00023235"/>
    </source>
</evidence>
<dbReference type="SUPFAM" id="SSF55120">
    <property type="entry name" value="Pseudouridine synthase"/>
    <property type="match status" value="1"/>
</dbReference>
<dbReference type="Gramene" id="MELO3C017384.2.1">
    <property type="protein sequence ID" value="MELO3C017384.2.1"/>
    <property type="gene ID" value="MELO3C017384.2"/>
</dbReference>
<keyword evidence="1" id="KW-0413">Isomerase</keyword>
<organism evidence="3">
    <name type="scientific">Cucumis melo</name>
    <name type="common">Muskmelon</name>
    <dbReference type="NCBI Taxonomy" id="3656"/>
    <lineage>
        <taxon>Eukaryota</taxon>
        <taxon>Viridiplantae</taxon>
        <taxon>Streptophyta</taxon>
        <taxon>Embryophyta</taxon>
        <taxon>Tracheophyta</taxon>
        <taxon>Spermatophyta</taxon>
        <taxon>Magnoliopsida</taxon>
        <taxon>eudicotyledons</taxon>
        <taxon>Gunneridae</taxon>
        <taxon>Pentapetalae</taxon>
        <taxon>rosids</taxon>
        <taxon>fabids</taxon>
        <taxon>Cucurbitales</taxon>
        <taxon>Cucurbitaceae</taxon>
        <taxon>Benincaseae</taxon>
        <taxon>Cucumis</taxon>
    </lineage>
</organism>
<dbReference type="EnsemblPlants" id="MELO3C017384.2.1">
    <property type="protein sequence ID" value="MELO3C017384.2.1"/>
    <property type="gene ID" value="MELO3C017384.2"/>
</dbReference>
<evidence type="ECO:0000313" key="3">
    <source>
        <dbReference type="EnsemblPlants" id="MELO3C017384.2.1"/>
    </source>
</evidence>
<dbReference type="GO" id="GO:0031119">
    <property type="term" value="P:tRNA pseudouridine synthesis"/>
    <property type="evidence" value="ECO:0007669"/>
    <property type="project" value="TreeGrafter"/>
</dbReference>
<dbReference type="PANTHER" id="PTHR11142">
    <property type="entry name" value="PSEUDOURIDYLATE SYNTHASE"/>
    <property type="match status" value="1"/>
</dbReference>
<dbReference type="InterPro" id="IPR020094">
    <property type="entry name" value="TruA/RsuA/RluB/E/F_N"/>
</dbReference>
<protein>
    <recommendedName>
        <fullName evidence="4">tRNA pseudouridine synthase</fullName>
    </recommendedName>
</protein>